<accession>A0AAU7CMB1</accession>
<dbReference type="RefSeq" id="WP_406698641.1">
    <property type="nucleotide sequence ID" value="NZ_CP155447.1"/>
</dbReference>
<dbReference type="SUPFAM" id="SSF46689">
    <property type="entry name" value="Homeodomain-like"/>
    <property type="match status" value="1"/>
</dbReference>
<protein>
    <submittedName>
        <fullName evidence="1">Helix-turn-helix domain-containing protein</fullName>
    </submittedName>
</protein>
<proteinExistence type="predicted"/>
<gene>
    <name evidence="1" type="ORF">V5E97_07120</name>
</gene>
<sequence length="124" mass="14774">MPRSLRGDYRHGRDVVRRLFCFTPPGTTPWTLLRSWRSTFTTVYADLHAFEREGLASVRQSRCLGAPPRLTTEQWEEIVRLAEVPLYELGLPYSRWSLAKLREYLIQYQVLKRISREHLRRVLE</sequence>
<dbReference type="AlphaFoldDB" id="A0AAU7CMB1"/>
<name>A0AAU7CMB1_9BACT</name>
<dbReference type="EMBL" id="CP155447">
    <property type="protein sequence ID" value="XBH05791.1"/>
    <property type="molecule type" value="Genomic_DNA"/>
</dbReference>
<reference evidence="1" key="1">
    <citation type="submission" date="2024-05" db="EMBL/GenBank/DDBJ databases">
        <title>Planctomycetes of the genus Singulisphaera possess chitinolytic capabilities.</title>
        <authorList>
            <person name="Ivanova A."/>
        </authorList>
    </citation>
    <scope>NUCLEOTIDE SEQUENCE</scope>
    <source>
        <strain evidence="1">Ch08T</strain>
    </source>
</reference>
<evidence type="ECO:0000313" key="1">
    <source>
        <dbReference type="EMBL" id="XBH05791.1"/>
    </source>
</evidence>
<organism evidence="1">
    <name type="scientific">Singulisphaera sp. Ch08</name>
    <dbReference type="NCBI Taxonomy" id="3120278"/>
    <lineage>
        <taxon>Bacteria</taxon>
        <taxon>Pseudomonadati</taxon>
        <taxon>Planctomycetota</taxon>
        <taxon>Planctomycetia</taxon>
        <taxon>Isosphaerales</taxon>
        <taxon>Isosphaeraceae</taxon>
        <taxon>Singulisphaera</taxon>
    </lineage>
</organism>
<dbReference type="InterPro" id="IPR009057">
    <property type="entry name" value="Homeodomain-like_sf"/>
</dbReference>
<dbReference type="Pfam" id="PF13565">
    <property type="entry name" value="HTH_32"/>
    <property type="match status" value="1"/>
</dbReference>